<reference evidence="1" key="1">
    <citation type="submission" date="2018-05" db="EMBL/GenBank/DDBJ databases">
        <authorList>
            <person name="Lanie J.A."/>
            <person name="Ng W.-L."/>
            <person name="Kazmierczak K.M."/>
            <person name="Andrzejewski T.M."/>
            <person name="Davidsen T.M."/>
            <person name="Wayne K.J."/>
            <person name="Tettelin H."/>
            <person name="Glass J.I."/>
            <person name="Rusch D."/>
            <person name="Podicherti R."/>
            <person name="Tsui H.-C.T."/>
            <person name="Winkler M.E."/>
        </authorList>
    </citation>
    <scope>NUCLEOTIDE SEQUENCE</scope>
</reference>
<organism evidence="1">
    <name type="scientific">marine metagenome</name>
    <dbReference type="NCBI Taxonomy" id="408172"/>
    <lineage>
        <taxon>unclassified sequences</taxon>
        <taxon>metagenomes</taxon>
        <taxon>ecological metagenomes</taxon>
    </lineage>
</organism>
<proteinExistence type="predicted"/>
<accession>A0A383DSB6</accession>
<protein>
    <recommendedName>
        <fullName evidence="2">Sporulation stage II protein D amidase enhancer LytB N-terminal domain-containing protein</fullName>
    </recommendedName>
</protein>
<name>A0A383DSB6_9ZZZZ</name>
<evidence type="ECO:0000313" key="1">
    <source>
        <dbReference type="EMBL" id="SVE47153.1"/>
    </source>
</evidence>
<sequence length="181" mass="20265">GGSIPYLVSVVDNDAKGTAFCSPEIVLEGSLKNYIGNVDEKGQYFRWEFEATQGELIQSLKNKRNVSAAEIVQLIPEKIGYSDRIIDLRIEYKDFQNNLQSIEIHSEYEIRNIMSPSFLYSSAFSVEKNENGNFNLIGKGWGHGVGLCQIGALGRALNGQSTDNILNHYYSVSKLKRIYSS</sequence>
<gene>
    <name evidence="1" type="ORF">METZ01_LOCUS500007</name>
</gene>
<feature type="non-terminal residue" evidence="1">
    <location>
        <position position="1"/>
    </location>
</feature>
<evidence type="ECO:0008006" key="2">
    <source>
        <dbReference type="Google" id="ProtNLM"/>
    </source>
</evidence>
<dbReference type="AlphaFoldDB" id="A0A383DSB6"/>
<dbReference type="EMBL" id="UINC01219608">
    <property type="protein sequence ID" value="SVE47153.1"/>
    <property type="molecule type" value="Genomic_DNA"/>
</dbReference>